<feature type="compositionally biased region" description="Basic and acidic residues" evidence="10">
    <location>
        <begin position="272"/>
        <end position="281"/>
    </location>
</feature>
<dbReference type="EMBL" id="JAWZYT010001275">
    <property type="protein sequence ID" value="KAK4313722.1"/>
    <property type="molecule type" value="Genomic_DNA"/>
</dbReference>
<comment type="caution">
    <text evidence="12">The sequence shown here is derived from an EMBL/GenBank/DDBJ whole genome shotgun (WGS) entry which is preliminary data.</text>
</comment>
<protein>
    <recommendedName>
        <fullName evidence="11">C2H2-type domain-containing protein</fullName>
    </recommendedName>
</protein>
<feature type="domain" description="C2H2-type" evidence="11">
    <location>
        <begin position="898"/>
        <end position="926"/>
    </location>
</feature>
<proteinExistence type="predicted"/>
<feature type="domain" description="C2H2-type" evidence="11">
    <location>
        <begin position="982"/>
        <end position="1009"/>
    </location>
</feature>
<dbReference type="PANTHER" id="PTHR24379">
    <property type="entry name" value="KRAB AND ZINC FINGER DOMAIN-CONTAINING"/>
    <property type="match status" value="1"/>
</dbReference>
<dbReference type="FunFam" id="3.30.160.60:FF:000100">
    <property type="entry name" value="Zinc finger 45-like"/>
    <property type="match status" value="1"/>
</dbReference>
<feature type="domain" description="C2H2-type" evidence="11">
    <location>
        <begin position="865"/>
        <end position="892"/>
    </location>
</feature>
<dbReference type="PROSITE" id="PS00028">
    <property type="entry name" value="ZINC_FINGER_C2H2_1"/>
    <property type="match status" value="23"/>
</dbReference>
<keyword evidence="13" id="KW-1185">Reference proteome</keyword>
<gene>
    <name evidence="12" type="ORF">Pmani_014944</name>
</gene>
<dbReference type="InterPro" id="IPR036236">
    <property type="entry name" value="Znf_C2H2_sf"/>
</dbReference>
<feature type="domain" description="C2H2-type" evidence="11">
    <location>
        <begin position="1781"/>
        <end position="1809"/>
    </location>
</feature>
<evidence type="ECO:0000256" key="6">
    <source>
        <dbReference type="ARBA" id="ARBA00023015"/>
    </source>
</evidence>
<feature type="domain" description="C2H2-type" evidence="11">
    <location>
        <begin position="1726"/>
        <end position="1754"/>
    </location>
</feature>
<dbReference type="Gene3D" id="3.30.160.60">
    <property type="entry name" value="Classic Zinc Finger"/>
    <property type="match status" value="14"/>
</dbReference>
<feature type="domain" description="C2H2-type" evidence="11">
    <location>
        <begin position="1009"/>
        <end position="1032"/>
    </location>
</feature>
<feature type="region of interest" description="Disordered" evidence="10">
    <location>
        <begin position="1928"/>
        <end position="1954"/>
    </location>
</feature>
<reference evidence="12" key="1">
    <citation type="submission" date="2023-11" db="EMBL/GenBank/DDBJ databases">
        <title>Genome assemblies of two species of porcelain crab, Petrolisthes cinctipes and Petrolisthes manimaculis (Anomura: Porcellanidae).</title>
        <authorList>
            <person name="Angst P."/>
        </authorList>
    </citation>
    <scope>NUCLEOTIDE SEQUENCE</scope>
    <source>
        <strain evidence="12">PB745_02</strain>
        <tissue evidence="12">Gill</tissue>
    </source>
</reference>
<feature type="domain" description="C2H2-type" evidence="11">
    <location>
        <begin position="463"/>
        <end position="491"/>
    </location>
</feature>
<evidence type="ECO:0000256" key="4">
    <source>
        <dbReference type="ARBA" id="ARBA00022771"/>
    </source>
</evidence>
<feature type="domain" description="C2H2-type" evidence="11">
    <location>
        <begin position="1395"/>
        <end position="1417"/>
    </location>
</feature>
<comment type="subcellular location">
    <subcellularLocation>
        <location evidence="1">Nucleus</location>
    </subcellularLocation>
</comment>
<feature type="domain" description="C2H2-type" evidence="11">
    <location>
        <begin position="1666"/>
        <end position="1694"/>
    </location>
</feature>
<dbReference type="Proteomes" id="UP001292094">
    <property type="component" value="Unassembled WGS sequence"/>
</dbReference>
<keyword evidence="5" id="KW-0862">Zinc</keyword>
<feature type="domain" description="C2H2-type" evidence="11">
    <location>
        <begin position="1837"/>
        <end position="1859"/>
    </location>
</feature>
<feature type="domain" description="C2H2-type" evidence="11">
    <location>
        <begin position="926"/>
        <end position="953"/>
    </location>
</feature>
<feature type="domain" description="C2H2-type" evidence="11">
    <location>
        <begin position="371"/>
        <end position="399"/>
    </location>
</feature>
<feature type="region of interest" description="Disordered" evidence="10">
    <location>
        <begin position="193"/>
        <end position="290"/>
    </location>
</feature>
<dbReference type="SUPFAM" id="SSF57667">
    <property type="entry name" value="beta-beta-alpha zinc fingers"/>
    <property type="match status" value="11"/>
</dbReference>
<evidence type="ECO:0000256" key="10">
    <source>
        <dbReference type="SAM" id="MobiDB-lite"/>
    </source>
</evidence>
<dbReference type="PANTHER" id="PTHR24379:SF121">
    <property type="entry name" value="C2H2-TYPE DOMAIN-CONTAINING PROTEIN"/>
    <property type="match status" value="1"/>
</dbReference>
<name>A0AAE1PUX9_9EUCA</name>
<feature type="domain" description="C2H2-type" evidence="11">
    <location>
        <begin position="1367"/>
        <end position="1394"/>
    </location>
</feature>
<feature type="compositionally biased region" description="Basic residues" evidence="10">
    <location>
        <begin position="237"/>
        <end position="265"/>
    </location>
</feature>
<keyword evidence="6" id="KW-0805">Transcription regulation</keyword>
<feature type="compositionally biased region" description="Acidic residues" evidence="10">
    <location>
        <begin position="196"/>
        <end position="207"/>
    </location>
</feature>
<feature type="domain" description="C2H2-type" evidence="11">
    <location>
        <begin position="408"/>
        <end position="436"/>
    </location>
</feature>
<dbReference type="GO" id="GO:0008270">
    <property type="term" value="F:zinc ion binding"/>
    <property type="evidence" value="ECO:0007669"/>
    <property type="project" value="UniProtKB-KW"/>
</dbReference>
<evidence type="ECO:0000313" key="13">
    <source>
        <dbReference type="Proteomes" id="UP001292094"/>
    </source>
</evidence>
<evidence type="ECO:0000313" key="12">
    <source>
        <dbReference type="EMBL" id="KAK4313722.1"/>
    </source>
</evidence>
<feature type="domain" description="C2H2-type" evidence="11">
    <location>
        <begin position="1754"/>
        <end position="1781"/>
    </location>
</feature>
<feature type="domain" description="C2H2-type" evidence="11">
    <location>
        <begin position="1311"/>
        <end position="1338"/>
    </location>
</feature>
<dbReference type="Pfam" id="PF00096">
    <property type="entry name" value="zf-C2H2"/>
    <property type="match status" value="12"/>
</dbReference>
<dbReference type="InterPro" id="IPR013087">
    <property type="entry name" value="Znf_C2H2_type"/>
</dbReference>
<dbReference type="PROSITE" id="PS50157">
    <property type="entry name" value="ZINC_FINGER_C2H2_2"/>
    <property type="match status" value="23"/>
</dbReference>
<keyword evidence="2" id="KW-0479">Metal-binding</keyword>
<feature type="compositionally biased region" description="Basic and acidic residues" evidence="10">
    <location>
        <begin position="1945"/>
        <end position="1954"/>
    </location>
</feature>
<feature type="domain" description="C2H2-type" evidence="11">
    <location>
        <begin position="1338"/>
        <end position="1366"/>
    </location>
</feature>
<dbReference type="GO" id="GO:0005634">
    <property type="term" value="C:nucleus"/>
    <property type="evidence" value="ECO:0007669"/>
    <property type="project" value="UniProtKB-SubCell"/>
</dbReference>
<evidence type="ECO:0000256" key="5">
    <source>
        <dbReference type="ARBA" id="ARBA00022833"/>
    </source>
</evidence>
<feature type="domain" description="C2H2-type" evidence="11">
    <location>
        <begin position="436"/>
        <end position="458"/>
    </location>
</feature>
<keyword evidence="8" id="KW-0539">Nucleus</keyword>
<keyword evidence="4 9" id="KW-0863">Zinc-finger</keyword>
<evidence type="ECO:0000256" key="3">
    <source>
        <dbReference type="ARBA" id="ARBA00022737"/>
    </source>
</evidence>
<evidence type="ECO:0000256" key="9">
    <source>
        <dbReference type="PROSITE-ProRule" id="PRU00042"/>
    </source>
</evidence>
<feature type="domain" description="C2H2-type" evidence="11">
    <location>
        <begin position="1284"/>
        <end position="1311"/>
    </location>
</feature>
<accession>A0AAE1PUX9</accession>
<evidence type="ECO:0000256" key="7">
    <source>
        <dbReference type="ARBA" id="ARBA00023163"/>
    </source>
</evidence>
<feature type="domain" description="C2H2-type" evidence="11">
    <location>
        <begin position="1081"/>
        <end position="1108"/>
    </location>
</feature>
<dbReference type="SMART" id="SM00355">
    <property type="entry name" value="ZnF_C2H2"/>
    <property type="match status" value="32"/>
</dbReference>
<organism evidence="12 13">
    <name type="scientific">Petrolisthes manimaculis</name>
    <dbReference type="NCBI Taxonomy" id="1843537"/>
    <lineage>
        <taxon>Eukaryota</taxon>
        <taxon>Metazoa</taxon>
        <taxon>Ecdysozoa</taxon>
        <taxon>Arthropoda</taxon>
        <taxon>Crustacea</taxon>
        <taxon>Multicrustacea</taxon>
        <taxon>Malacostraca</taxon>
        <taxon>Eumalacostraca</taxon>
        <taxon>Eucarida</taxon>
        <taxon>Decapoda</taxon>
        <taxon>Pleocyemata</taxon>
        <taxon>Anomura</taxon>
        <taxon>Galatheoidea</taxon>
        <taxon>Porcellanidae</taxon>
        <taxon>Petrolisthes</taxon>
    </lineage>
</organism>
<dbReference type="FunFam" id="3.30.160.60:FF:000060">
    <property type="entry name" value="zinc finger protein 436"/>
    <property type="match status" value="1"/>
</dbReference>
<evidence type="ECO:0000256" key="2">
    <source>
        <dbReference type="ARBA" id="ARBA00022723"/>
    </source>
</evidence>
<feature type="compositionally biased region" description="Basic and acidic residues" evidence="10">
    <location>
        <begin position="1184"/>
        <end position="1204"/>
    </location>
</feature>
<sequence length="2023" mass="230008">MTEEGDNIAVMKQHDEEEGTHMEVLPISVLGLPGSPVVCLVCDRTIKDPHGRDIHNLFLESSVTSHSQQPLSTILADVLKAPLDAEEVYSKTLCVRCKLLLPHVMLYCPQVYSKTLCVRCMKLVDELDDLQCRSDAIKSALFGRYNRSFIKRLKLPAPDASLGGIGLDNEDEEVEIEVDDRLVARLCVKEEHKLDDDDDDDDDDEDDTLRPEDQGILPDDPEFNPARDDSVWLGARPRTRGRPRGRGRGRGRGRPRGRGRGRGRGPGRPPKVPRDSERTTHSSESIGEKLGQLVTKILGEDEEEQTVEAKTANPECVDEGVVEAEGEESTDNDTSPKEELMDTDNHQCKLCEFSTTSANQLSTHILSHAHHTCPKCGLALVRSSALHHHMKIVHGIERNIEKTAKEKYKCKICDKVYASAGALHSHTIGTHSGQMYPCGVCGRKFNHPKNLASHAIRHKERGIKCPECGAGFYLRSDLHKHINQVHRKCRPYVCEDCGRSFCQRSVLKHHRTVHSDHRPLTCPLCGRTFKHRQSFNHHLEQERKLASSTTGALKCKQATITQSESLAQTSVATQTQVKAQSCIRVQKGNITKPKLMRSEEGIQSDKISLEVPVSSEPSCSLGFSDHLASPGILSEFNVSVSQETQTYTNLKLFTESTCDDDLDLTEPCVDSHIRLVQDFSEEPTELTTLIFNNQTEEAKGNQEMERMDMNVSTNPPSVLFGNTDSVHTQITTPLGNVEGSRVPCETYIMEGEERYGGVETSTQRTRKHTITKASPLKVSQQQLLNTESIELMEDCVKPHTKTGRSAARIDEQTVKCKKSLMLTGEFVSKSLKASHKKRIHLCNVCDVEFEYVQEFREHMKTHGSYECTVCGKVISKQGMLTQHYVKFHGLKPDGDSQHICWVCGKVYKSKQAVSYHMTTSHNETKLKCDVCGKCFGHSKNLKAHKKRHGEKDITCDKCPAKFYTTSELGYHYNAKHQNAQCWKCEQCGRKFSRSTSYSNHVEKHRPKRFECTVCFKMFRRKAHIEAHMKQHTLVSNSESNQTPGSRIKEYLRCSKCSILFESEEMKKDHLCSDHMRLIKQFFCNGCNVSFHSREDLNSHSCPHRSSEAEAHPENLTEDVQLYTEQENLNSGTIAINTEEWDTCFSLEVTRPRQPGKRVPVLSEKMRLSLAKLSKRSRALPPSEAGDKEPKKLISEQEGKDEPRVKRQYRKRPYIIHLCKFCMKVCPTGEQLKEHQRTHDNIECQFCGKVLARIGAWESHLKIFHNVEIQVPGREDALTRPKDDVDCEVCGKQFASKSALAYHLKLHDNKNYQCDKCSKIFKHPSNLRTHQLRHESKNYVCVKCDKKFHTNFALLMHDNQSHRMAKSWKCKYCSKAFTRCAAFKDHLRIHTGEKPYECQMCGVKFRKIHHLKKHTKQHELKLTPNGVFKCQDCPNAVFLHKVSYIRHRKAKHSKIEVSLLTSDSDLFGSDLALKRDYMIGAGGDDDQVDTGYLDLVEVEGIEMVGLDDSSSVSLGGQRGQCIIVLSETTEEETKIQSTLPEKVAVSSSTEEGNIGLQFFKQEESENDKLTQVPVLAEAQLASLQEHIQLSEEVAAEHLQQQLSTMTTLEGGKFQVQMDGETFEVYTTSDCQLQQQFINKVFPCPYCTYTTAHPQTLVTHKSAAHRDLDCPHCGRLLATWWAYERHQRTFHPALIPEHVEQQRKALQAALQPPLVPGQKRRGRKRKVQKCETCGLVFKSRPALTYHTATKHSNTMYMCDQCSAVFPHRALLASHSLRHGERRVMCHRCGRKFFTHKQLNSHENLFHRRARSYSCELCGQSFSTLRVLRHHMRTQPHHKFYCQECGVSFIQKQQYHTHMLTHRLRCTHCNQTFASAISAHQHYRKTHANQELNQEPIIDPNTNIHQSTPDSQHIKSENDIHFTQSCHISSDHVPLTDSHNTHLVNSDTRQETHPNDKDLSEWVSVGSKVVEQQCQQKNGEENSVVIIVTSEGSEEITHYTQETQETLHHVIEEDGTVLNVFSVEKQ</sequence>
<keyword evidence="3" id="KW-0677">Repeat</keyword>
<feature type="domain" description="C2H2-type" evidence="11">
    <location>
        <begin position="492"/>
        <end position="519"/>
    </location>
</feature>
<evidence type="ECO:0000256" key="1">
    <source>
        <dbReference type="ARBA" id="ARBA00004123"/>
    </source>
</evidence>
<feature type="region of interest" description="Disordered" evidence="10">
    <location>
        <begin position="1172"/>
        <end position="1205"/>
    </location>
</feature>
<feature type="domain" description="C2H2-type" evidence="11">
    <location>
        <begin position="1861"/>
        <end position="1889"/>
    </location>
</feature>
<evidence type="ECO:0000256" key="8">
    <source>
        <dbReference type="ARBA" id="ARBA00023242"/>
    </source>
</evidence>
<evidence type="ECO:0000259" key="11">
    <source>
        <dbReference type="PROSITE" id="PS50157"/>
    </source>
</evidence>
<keyword evidence="7" id="KW-0804">Transcription</keyword>
<feature type="compositionally biased region" description="Polar residues" evidence="10">
    <location>
        <begin position="1934"/>
        <end position="1944"/>
    </location>
</feature>
<feature type="domain" description="C2H2-type" evidence="11">
    <location>
        <begin position="1810"/>
        <end position="1834"/>
    </location>
</feature>